<dbReference type="GO" id="GO:0005655">
    <property type="term" value="C:nucleolar ribonuclease P complex"/>
    <property type="evidence" value="ECO:0007669"/>
    <property type="project" value="TreeGrafter"/>
</dbReference>
<comment type="caution">
    <text evidence="4">The sequence shown here is derived from an EMBL/GenBank/DDBJ whole genome shotgun (WGS) entry which is preliminary data.</text>
</comment>
<protein>
    <submittedName>
        <fullName evidence="4">Uncharacterized protein</fullName>
    </submittedName>
</protein>
<accession>A0AAW2GHY4</accession>
<dbReference type="GO" id="GO:0008033">
    <property type="term" value="P:tRNA processing"/>
    <property type="evidence" value="ECO:0007669"/>
    <property type="project" value="UniProtKB-KW"/>
</dbReference>
<dbReference type="AlphaFoldDB" id="A0AAW2GHY4"/>
<dbReference type="Gene3D" id="3.20.20.140">
    <property type="entry name" value="Metal-dependent hydrolases"/>
    <property type="match status" value="1"/>
</dbReference>
<sequence>MLIQFSNNLMKMQNFEADEGFFDLCVNIPDGGMDELNNILSKLYEMGYRTVALNQTLHESAMDTEKKKKQKNQTINIVPDPVDISRLNEKWKGKLCVLNRITFICSSSTKAHTLTQCANFKKYDIFALVPTKQDILEFACSQIKADLITIKPEIFGIRINRKVYRQAIARDLYFEIQYADLLRQDTRVAALHHSYQLQMCRISMNMIVSSGANNKNLIRSPYDIINLGSVLGLRRDRARAVILNECQLCLLKARKRIAGKAIFTVCLANEPKIDNEETEATPKKRSLKLTY</sequence>
<dbReference type="EMBL" id="JADYXP020000004">
    <property type="protein sequence ID" value="KAL0126195.1"/>
    <property type="molecule type" value="Genomic_DNA"/>
</dbReference>
<dbReference type="Proteomes" id="UP001430953">
    <property type="component" value="Unassembled WGS sequence"/>
</dbReference>
<dbReference type="SUPFAM" id="SSF89550">
    <property type="entry name" value="PHP domain-like"/>
    <property type="match status" value="1"/>
</dbReference>
<dbReference type="GO" id="GO:0003723">
    <property type="term" value="F:RNA binding"/>
    <property type="evidence" value="ECO:0007669"/>
    <property type="project" value="TreeGrafter"/>
</dbReference>
<keyword evidence="5" id="KW-1185">Reference proteome</keyword>
<gene>
    <name evidence="4" type="ORF">PUN28_004964</name>
</gene>
<dbReference type="PANTHER" id="PTHR13031">
    <property type="entry name" value="RIBONUCLEASE P SUBUNIT P30"/>
    <property type="match status" value="1"/>
</dbReference>
<evidence type="ECO:0000256" key="3">
    <source>
        <dbReference type="ARBA" id="ARBA00022694"/>
    </source>
</evidence>
<keyword evidence="3" id="KW-0819">tRNA processing</keyword>
<name>A0AAW2GHY4_9HYME</name>
<proteinExistence type="inferred from homology"/>
<comment type="subcellular location">
    <subcellularLocation>
        <location evidence="1">Nucleus</location>
    </subcellularLocation>
</comment>
<evidence type="ECO:0000313" key="4">
    <source>
        <dbReference type="EMBL" id="KAL0126195.1"/>
    </source>
</evidence>
<evidence type="ECO:0000313" key="5">
    <source>
        <dbReference type="Proteomes" id="UP001430953"/>
    </source>
</evidence>
<comment type="similarity">
    <text evidence="2">Belongs to the eukaryotic/archaeal RNase P protein component 3 family.</text>
</comment>
<evidence type="ECO:0000256" key="2">
    <source>
        <dbReference type="ARBA" id="ARBA00007331"/>
    </source>
</evidence>
<evidence type="ECO:0000256" key="1">
    <source>
        <dbReference type="ARBA" id="ARBA00004123"/>
    </source>
</evidence>
<organism evidence="4 5">
    <name type="scientific">Cardiocondyla obscurior</name>
    <dbReference type="NCBI Taxonomy" id="286306"/>
    <lineage>
        <taxon>Eukaryota</taxon>
        <taxon>Metazoa</taxon>
        <taxon>Ecdysozoa</taxon>
        <taxon>Arthropoda</taxon>
        <taxon>Hexapoda</taxon>
        <taxon>Insecta</taxon>
        <taxon>Pterygota</taxon>
        <taxon>Neoptera</taxon>
        <taxon>Endopterygota</taxon>
        <taxon>Hymenoptera</taxon>
        <taxon>Apocrita</taxon>
        <taxon>Aculeata</taxon>
        <taxon>Formicoidea</taxon>
        <taxon>Formicidae</taxon>
        <taxon>Myrmicinae</taxon>
        <taxon>Cardiocondyla</taxon>
    </lineage>
</organism>
<reference evidence="4 5" key="1">
    <citation type="submission" date="2023-03" db="EMBL/GenBank/DDBJ databases">
        <title>High recombination rates correlate with genetic variation in Cardiocondyla obscurior ants.</title>
        <authorList>
            <person name="Errbii M."/>
        </authorList>
    </citation>
    <scope>NUCLEOTIDE SEQUENCE [LARGE SCALE GENOMIC DNA]</scope>
    <source>
        <strain evidence="4">Alpha-2009</strain>
        <tissue evidence="4">Whole body</tissue>
    </source>
</reference>
<dbReference type="Pfam" id="PF01876">
    <property type="entry name" value="RNase_P_p30"/>
    <property type="match status" value="1"/>
</dbReference>
<dbReference type="InterPro" id="IPR002738">
    <property type="entry name" value="RNase_P_p30"/>
</dbReference>
<dbReference type="InterPro" id="IPR016195">
    <property type="entry name" value="Pol/histidinol_Pase-like"/>
</dbReference>
<dbReference type="PANTHER" id="PTHR13031:SF0">
    <property type="entry name" value="RIBONUCLEASE P PROTEIN SUBUNIT P30"/>
    <property type="match status" value="1"/>
</dbReference>